<evidence type="ECO:0000256" key="1">
    <source>
        <dbReference type="SAM" id="MobiDB-lite"/>
    </source>
</evidence>
<dbReference type="EMBL" id="LR586016">
    <property type="protein sequence ID" value="VIP04016.1"/>
    <property type="molecule type" value="Genomic_DNA"/>
</dbReference>
<organism evidence="2">
    <name type="scientific">Tuwongella immobilis</name>
    <dbReference type="NCBI Taxonomy" id="692036"/>
    <lineage>
        <taxon>Bacteria</taxon>
        <taxon>Pseudomonadati</taxon>
        <taxon>Planctomycetota</taxon>
        <taxon>Planctomycetia</taxon>
        <taxon>Gemmatales</taxon>
        <taxon>Gemmataceae</taxon>
        <taxon>Tuwongella</taxon>
    </lineage>
</organism>
<accession>A0A6C2YRA4</accession>
<dbReference type="InParanoid" id="A0A6C2YRA4"/>
<sequence length="66" mass="7332">MPRSGTSGTVRHRIDAMHALKTPLPRVSTRMRARHGGGMRSSMRRLTMADQNSGVTSPPERVMMRA</sequence>
<keyword evidence="3" id="KW-1185">Reference proteome</keyword>
<dbReference type="EMBL" id="LR593887">
    <property type="protein sequence ID" value="VTS05399.1"/>
    <property type="molecule type" value="Genomic_DNA"/>
</dbReference>
<evidence type="ECO:0000313" key="3">
    <source>
        <dbReference type="Proteomes" id="UP000464378"/>
    </source>
</evidence>
<dbReference type="Proteomes" id="UP000464378">
    <property type="component" value="Chromosome"/>
</dbReference>
<proteinExistence type="predicted"/>
<name>A0A6C2YRA4_9BACT</name>
<dbReference type="AlphaFoldDB" id="A0A6C2YRA4"/>
<feature type="region of interest" description="Disordered" evidence="1">
    <location>
        <begin position="25"/>
        <end position="66"/>
    </location>
</feature>
<protein>
    <submittedName>
        <fullName evidence="2">Uncharacterized protein</fullName>
    </submittedName>
</protein>
<dbReference type="KEGG" id="tim:GMBLW1_51770"/>
<evidence type="ECO:0000313" key="2">
    <source>
        <dbReference type="EMBL" id="VIP04016.1"/>
    </source>
</evidence>
<reference evidence="2" key="1">
    <citation type="submission" date="2019-04" db="EMBL/GenBank/DDBJ databases">
        <authorList>
            <consortium name="Science for Life Laboratories"/>
        </authorList>
    </citation>
    <scope>NUCLEOTIDE SEQUENCE</scope>
    <source>
        <strain evidence="2">MBLW1</strain>
    </source>
</reference>
<gene>
    <name evidence="2" type="ORF">GMBLW1_51770</name>
</gene>